<sequence length="41" mass="4961">MDFDKPEFYLSSSFKRPKLYEPKIFLSCANFLLLVHFLNFN</sequence>
<reference evidence="1" key="2">
    <citation type="journal article" date="2015" name="Fish Shellfish Immunol.">
        <title>Early steps in the European eel (Anguilla anguilla)-Vibrio vulnificus interaction in the gills: Role of the RtxA13 toxin.</title>
        <authorList>
            <person name="Callol A."/>
            <person name="Pajuelo D."/>
            <person name="Ebbesson L."/>
            <person name="Teles M."/>
            <person name="MacKenzie S."/>
            <person name="Amaro C."/>
        </authorList>
    </citation>
    <scope>NUCLEOTIDE SEQUENCE</scope>
</reference>
<reference evidence="1" key="1">
    <citation type="submission" date="2014-11" db="EMBL/GenBank/DDBJ databases">
        <authorList>
            <person name="Amaro Gonzalez C."/>
        </authorList>
    </citation>
    <scope>NUCLEOTIDE SEQUENCE</scope>
</reference>
<organism evidence="1">
    <name type="scientific">Anguilla anguilla</name>
    <name type="common">European freshwater eel</name>
    <name type="synonym">Muraena anguilla</name>
    <dbReference type="NCBI Taxonomy" id="7936"/>
    <lineage>
        <taxon>Eukaryota</taxon>
        <taxon>Metazoa</taxon>
        <taxon>Chordata</taxon>
        <taxon>Craniata</taxon>
        <taxon>Vertebrata</taxon>
        <taxon>Euteleostomi</taxon>
        <taxon>Actinopterygii</taxon>
        <taxon>Neopterygii</taxon>
        <taxon>Teleostei</taxon>
        <taxon>Anguilliformes</taxon>
        <taxon>Anguillidae</taxon>
        <taxon>Anguilla</taxon>
    </lineage>
</organism>
<name>A0A0E9T841_ANGAN</name>
<proteinExistence type="predicted"/>
<dbReference type="AlphaFoldDB" id="A0A0E9T841"/>
<evidence type="ECO:0000313" key="1">
    <source>
        <dbReference type="EMBL" id="JAH49597.1"/>
    </source>
</evidence>
<dbReference type="EMBL" id="GBXM01058980">
    <property type="protein sequence ID" value="JAH49597.1"/>
    <property type="molecule type" value="Transcribed_RNA"/>
</dbReference>
<accession>A0A0E9T841</accession>
<protein>
    <submittedName>
        <fullName evidence="1">Uncharacterized protein</fullName>
    </submittedName>
</protein>